<comment type="caution">
    <text evidence="1">The sequence shown here is derived from an EMBL/GenBank/DDBJ whole genome shotgun (WGS) entry which is preliminary data.</text>
</comment>
<protein>
    <submittedName>
        <fullName evidence="1">Uncharacterized protein</fullName>
    </submittedName>
</protein>
<evidence type="ECO:0000313" key="1">
    <source>
        <dbReference type="EMBL" id="GAG19840.1"/>
    </source>
</evidence>
<name>X0VNK0_9ZZZZ</name>
<reference evidence="1" key="1">
    <citation type="journal article" date="2014" name="Front. Microbiol.">
        <title>High frequency of phylogenetically diverse reductive dehalogenase-homologous genes in deep subseafloor sedimentary metagenomes.</title>
        <authorList>
            <person name="Kawai M."/>
            <person name="Futagami T."/>
            <person name="Toyoda A."/>
            <person name="Takaki Y."/>
            <person name="Nishi S."/>
            <person name="Hori S."/>
            <person name="Arai W."/>
            <person name="Tsubouchi T."/>
            <person name="Morono Y."/>
            <person name="Uchiyama I."/>
            <person name="Ito T."/>
            <person name="Fujiyama A."/>
            <person name="Inagaki F."/>
            <person name="Takami H."/>
        </authorList>
    </citation>
    <scope>NUCLEOTIDE SEQUENCE</scope>
    <source>
        <strain evidence="1">Expedition CK06-06</strain>
    </source>
</reference>
<proteinExistence type="predicted"/>
<dbReference type="EMBL" id="BARS01031587">
    <property type="protein sequence ID" value="GAG19840.1"/>
    <property type="molecule type" value="Genomic_DNA"/>
</dbReference>
<organism evidence="1">
    <name type="scientific">marine sediment metagenome</name>
    <dbReference type="NCBI Taxonomy" id="412755"/>
    <lineage>
        <taxon>unclassified sequences</taxon>
        <taxon>metagenomes</taxon>
        <taxon>ecological metagenomes</taxon>
    </lineage>
</organism>
<gene>
    <name evidence="1" type="ORF">S01H1_49138</name>
</gene>
<sequence>MGENHKDEATTNAISVDHRVADGVRPLPRRNEPIIISSVPLNAPYTSVKWAEFRWPMAAWLRAAPIQLRSGSDETPNCVRT</sequence>
<dbReference type="AlphaFoldDB" id="X0VNK0"/>
<accession>X0VNK0</accession>
<feature type="non-terminal residue" evidence="1">
    <location>
        <position position="81"/>
    </location>
</feature>